<evidence type="ECO:0000313" key="4">
    <source>
        <dbReference type="Proteomes" id="UP000769528"/>
    </source>
</evidence>
<accession>A0A9P8PBI2</accession>
<comment type="caution">
    <text evidence="3">The sequence shown here is derived from an EMBL/GenBank/DDBJ whole genome shotgun (WGS) entry which is preliminary data.</text>
</comment>
<sequence>MFASAQFQYTGLLERMNYQKQIILKLNEKVNKQKNLLILAKEKVLKVEELENRIKILERENRELSISKLQSPSNGDIRNPPATVDLTIDDNSFEQEQENLDSRRDRRTVAASFIDQIKKNSTNSKFPSYRSSTSHIPHESNNQAIVTKNSDHDDNSYFAKSRIGESTNILQNSPIRSIPSNISHSNYSSRSSSIGSLNTSISSHDNFIQPVPWTKLSAPHPLSTSNNLDAPRVSKSRASTSSLAQRLSAHMKVGNSLINRRSESTGTTRPGSSFTNNSSIFKRR</sequence>
<gene>
    <name evidence="3" type="ORF">WICMUC_005017</name>
</gene>
<feature type="region of interest" description="Disordered" evidence="2">
    <location>
        <begin position="218"/>
        <end position="284"/>
    </location>
</feature>
<dbReference type="OrthoDB" id="2535391at2759"/>
<keyword evidence="4" id="KW-1185">Reference proteome</keyword>
<proteinExistence type="predicted"/>
<keyword evidence="1" id="KW-0175">Coiled coil</keyword>
<dbReference type="Proteomes" id="UP000769528">
    <property type="component" value="Unassembled WGS sequence"/>
</dbReference>
<feature type="compositionally biased region" description="Polar residues" evidence="2">
    <location>
        <begin position="236"/>
        <end position="245"/>
    </location>
</feature>
<reference evidence="3" key="2">
    <citation type="submission" date="2021-01" db="EMBL/GenBank/DDBJ databases">
        <authorList>
            <person name="Schikora-Tamarit M.A."/>
        </authorList>
    </citation>
    <scope>NUCLEOTIDE SEQUENCE</scope>
    <source>
        <strain evidence="3">CBS6341</strain>
    </source>
</reference>
<evidence type="ECO:0000313" key="3">
    <source>
        <dbReference type="EMBL" id="KAH3669178.1"/>
    </source>
</evidence>
<feature type="region of interest" description="Disordered" evidence="2">
    <location>
        <begin position="173"/>
        <end position="196"/>
    </location>
</feature>
<feature type="compositionally biased region" description="Polar residues" evidence="2">
    <location>
        <begin position="256"/>
        <end position="284"/>
    </location>
</feature>
<feature type="region of interest" description="Disordered" evidence="2">
    <location>
        <begin position="122"/>
        <end position="141"/>
    </location>
</feature>
<feature type="coiled-coil region" evidence="1">
    <location>
        <begin position="23"/>
        <end position="67"/>
    </location>
</feature>
<dbReference type="EMBL" id="JAEUBF010001336">
    <property type="protein sequence ID" value="KAH3669178.1"/>
    <property type="molecule type" value="Genomic_DNA"/>
</dbReference>
<evidence type="ECO:0000256" key="1">
    <source>
        <dbReference type="SAM" id="Coils"/>
    </source>
</evidence>
<protein>
    <submittedName>
        <fullName evidence="3">Uncharacterized protein</fullName>
    </submittedName>
</protein>
<name>A0A9P8PBI2_9ASCO</name>
<reference evidence="3" key="1">
    <citation type="journal article" date="2021" name="Open Biol.">
        <title>Shared evolutionary footprints suggest mitochondrial oxidative damage underlies multiple complex I losses in fungi.</title>
        <authorList>
            <person name="Schikora-Tamarit M.A."/>
            <person name="Marcet-Houben M."/>
            <person name="Nosek J."/>
            <person name="Gabaldon T."/>
        </authorList>
    </citation>
    <scope>NUCLEOTIDE SEQUENCE</scope>
    <source>
        <strain evidence="3">CBS6341</strain>
    </source>
</reference>
<evidence type="ECO:0000256" key="2">
    <source>
        <dbReference type="SAM" id="MobiDB-lite"/>
    </source>
</evidence>
<dbReference type="AlphaFoldDB" id="A0A9P8PBI2"/>
<organism evidence="3 4">
    <name type="scientific">Wickerhamomyces mucosus</name>
    <dbReference type="NCBI Taxonomy" id="1378264"/>
    <lineage>
        <taxon>Eukaryota</taxon>
        <taxon>Fungi</taxon>
        <taxon>Dikarya</taxon>
        <taxon>Ascomycota</taxon>
        <taxon>Saccharomycotina</taxon>
        <taxon>Saccharomycetes</taxon>
        <taxon>Phaffomycetales</taxon>
        <taxon>Wickerhamomycetaceae</taxon>
        <taxon>Wickerhamomyces</taxon>
    </lineage>
</organism>